<comment type="caution">
    <text evidence="2">The sequence shown here is derived from an EMBL/GenBank/DDBJ whole genome shotgun (WGS) entry which is preliminary data.</text>
</comment>
<proteinExistence type="predicted"/>
<reference evidence="2 3" key="1">
    <citation type="journal article" date="2023" name="Plants (Basel)">
        <title>Bridging the Gap: Combining Genomics and Transcriptomics Approaches to Understand Stylosanthes scabra, an Orphan Legume from the Brazilian Caatinga.</title>
        <authorList>
            <person name="Ferreira-Neto J.R.C."/>
            <person name="da Silva M.D."/>
            <person name="Binneck E."/>
            <person name="de Melo N.F."/>
            <person name="da Silva R.H."/>
            <person name="de Melo A.L.T.M."/>
            <person name="Pandolfi V."/>
            <person name="Bustamante F.O."/>
            <person name="Brasileiro-Vidal A.C."/>
            <person name="Benko-Iseppon A.M."/>
        </authorList>
    </citation>
    <scope>NUCLEOTIDE SEQUENCE [LARGE SCALE GENOMIC DNA]</scope>
    <source>
        <tissue evidence="2">Leaves</tissue>
    </source>
</reference>
<accession>A0ABU6YTN9</accession>
<protein>
    <submittedName>
        <fullName evidence="2">Uncharacterized protein</fullName>
    </submittedName>
</protein>
<organism evidence="2 3">
    <name type="scientific">Stylosanthes scabra</name>
    <dbReference type="NCBI Taxonomy" id="79078"/>
    <lineage>
        <taxon>Eukaryota</taxon>
        <taxon>Viridiplantae</taxon>
        <taxon>Streptophyta</taxon>
        <taxon>Embryophyta</taxon>
        <taxon>Tracheophyta</taxon>
        <taxon>Spermatophyta</taxon>
        <taxon>Magnoliopsida</taxon>
        <taxon>eudicotyledons</taxon>
        <taxon>Gunneridae</taxon>
        <taxon>Pentapetalae</taxon>
        <taxon>rosids</taxon>
        <taxon>fabids</taxon>
        <taxon>Fabales</taxon>
        <taxon>Fabaceae</taxon>
        <taxon>Papilionoideae</taxon>
        <taxon>50 kb inversion clade</taxon>
        <taxon>dalbergioids sensu lato</taxon>
        <taxon>Dalbergieae</taxon>
        <taxon>Pterocarpus clade</taxon>
        <taxon>Stylosanthes</taxon>
    </lineage>
</organism>
<evidence type="ECO:0000313" key="2">
    <source>
        <dbReference type="EMBL" id="MED6213775.1"/>
    </source>
</evidence>
<evidence type="ECO:0000313" key="3">
    <source>
        <dbReference type="Proteomes" id="UP001341840"/>
    </source>
</evidence>
<evidence type="ECO:0000256" key="1">
    <source>
        <dbReference type="SAM" id="MobiDB-lite"/>
    </source>
</evidence>
<gene>
    <name evidence="2" type="ORF">PIB30_096625</name>
</gene>
<name>A0ABU6YTN9_9FABA</name>
<dbReference type="Proteomes" id="UP001341840">
    <property type="component" value="Unassembled WGS sequence"/>
</dbReference>
<sequence length="150" mass="16281">MSSSQASTDSAKVECTPLGHETNPVFISSSCPVSTSTGAATSFSLAPHRPKITITSPIREVEFEDEGPFIVPIPEAGDLIFLDDEFNLDSIFSEGHEVFSKALPKSSLEKPKTEDASNFKSIDPLENKEDYHPKDASKSLAVDPELILKK</sequence>
<feature type="region of interest" description="Disordered" evidence="1">
    <location>
        <begin position="103"/>
        <end position="137"/>
    </location>
</feature>
<feature type="compositionally biased region" description="Basic and acidic residues" evidence="1">
    <location>
        <begin position="107"/>
        <end position="137"/>
    </location>
</feature>
<dbReference type="EMBL" id="JASCZI010243963">
    <property type="protein sequence ID" value="MED6213775.1"/>
    <property type="molecule type" value="Genomic_DNA"/>
</dbReference>
<keyword evidence="3" id="KW-1185">Reference proteome</keyword>